<proteinExistence type="predicted"/>
<dbReference type="PANTHER" id="PTHR22847:SF637">
    <property type="entry name" value="WD REPEAT DOMAIN 5B"/>
    <property type="match status" value="1"/>
</dbReference>
<dbReference type="InterPro" id="IPR015943">
    <property type="entry name" value="WD40/YVTN_repeat-like_dom_sf"/>
</dbReference>
<accession>A0A2G8S2P5</accession>
<dbReference type="PROSITE" id="PS50294">
    <property type="entry name" value="WD_REPEATS_REGION"/>
    <property type="match status" value="1"/>
</dbReference>
<dbReference type="AlphaFoldDB" id="A0A2G8S2P5"/>
<dbReference type="PROSITE" id="PS50082">
    <property type="entry name" value="WD_REPEATS_2"/>
    <property type="match status" value="1"/>
</dbReference>
<keyword evidence="1 3" id="KW-0853">WD repeat</keyword>
<reference evidence="4 5" key="1">
    <citation type="journal article" date="2015" name="Sci. Rep.">
        <title>Chromosome-level genome map provides insights into diverse defense mechanisms in the medicinal fungus Ganoderma sinense.</title>
        <authorList>
            <person name="Zhu Y."/>
            <person name="Xu J."/>
            <person name="Sun C."/>
            <person name="Zhou S."/>
            <person name="Xu H."/>
            <person name="Nelson D.R."/>
            <person name="Qian J."/>
            <person name="Song J."/>
            <person name="Luo H."/>
            <person name="Xiang L."/>
            <person name="Li Y."/>
            <person name="Xu Z."/>
            <person name="Ji A."/>
            <person name="Wang L."/>
            <person name="Lu S."/>
            <person name="Hayward A."/>
            <person name="Sun W."/>
            <person name="Li X."/>
            <person name="Schwartz D.C."/>
            <person name="Wang Y."/>
            <person name="Chen S."/>
        </authorList>
    </citation>
    <scope>NUCLEOTIDE SEQUENCE [LARGE SCALE GENOMIC DNA]</scope>
    <source>
        <strain evidence="4 5">ZZ0214-1</strain>
    </source>
</reference>
<evidence type="ECO:0000313" key="5">
    <source>
        <dbReference type="Proteomes" id="UP000230002"/>
    </source>
</evidence>
<name>A0A2G8S2P5_9APHY</name>
<sequence length="344" mass="35967">MAKGAGEGESSVHDSKVLLLQPGGSIGLACSPSGEASITGVAEFLERFPATRRLRDVLSSDGDGLGNASWKIYPTRQTNLTLGTKNSGSWTTLYSGFPHPRVPFVVAGPVNTKTLSFWPRELENHLPMLLDYGGAVTAKCSEALVSSAPPHHDSVQALVVSPDSNGDDGNATIWDLSGSRTSACKIAMPTGHTGPVCICAWSPDGSTIATGSDGGSVRLWDARTAIYRERALVSLKGAVVSLAFSQDGSWLACGSNRGECCIVNVTLGTLRRSLWNSTSDDADADDTYSGCSQTLHQIRDTIITFHPISRSTHLATAPCGFCSGIDTVDVATGSVLAHTIGGVS</sequence>
<keyword evidence="2" id="KW-0677">Repeat</keyword>
<dbReference type="SUPFAM" id="SSF50978">
    <property type="entry name" value="WD40 repeat-like"/>
    <property type="match status" value="1"/>
</dbReference>
<dbReference type="PANTHER" id="PTHR22847">
    <property type="entry name" value="WD40 REPEAT PROTEIN"/>
    <property type="match status" value="1"/>
</dbReference>
<dbReference type="InterPro" id="IPR036322">
    <property type="entry name" value="WD40_repeat_dom_sf"/>
</dbReference>
<protein>
    <submittedName>
        <fullName evidence="4">Uncharacterized protein</fullName>
    </submittedName>
</protein>
<dbReference type="EMBL" id="AYKW01000030">
    <property type="protein sequence ID" value="PIL28021.1"/>
    <property type="molecule type" value="Genomic_DNA"/>
</dbReference>
<evidence type="ECO:0000256" key="1">
    <source>
        <dbReference type="ARBA" id="ARBA00022574"/>
    </source>
</evidence>
<evidence type="ECO:0000256" key="2">
    <source>
        <dbReference type="ARBA" id="ARBA00022737"/>
    </source>
</evidence>
<organism evidence="4 5">
    <name type="scientific">Ganoderma sinense ZZ0214-1</name>
    <dbReference type="NCBI Taxonomy" id="1077348"/>
    <lineage>
        <taxon>Eukaryota</taxon>
        <taxon>Fungi</taxon>
        <taxon>Dikarya</taxon>
        <taxon>Basidiomycota</taxon>
        <taxon>Agaricomycotina</taxon>
        <taxon>Agaricomycetes</taxon>
        <taxon>Polyporales</taxon>
        <taxon>Polyporaceae</taxon>
        <taxon>Ganoderma</taxon>
    </lineage>
</organism>
<dbReference type="STRING" id="1077348.A0A2G8S2P5"/>
<dbReference type="InterPro" id="IPR001680">
    <property type="entry name" value="WD40_rpt"/>
</dbReference>
<gene>
    <name evidence="4" type="ORF">GSI_09872</name>
</gene>
<keyword evidence="5" id="KW-1185">Reference proteome</keyword>
<comment type="caution">
    <text evidence="4">The sequence shown here is derived from an EMBL/GenBank/DDBJ whole genome shotgun (WGS) entry which is preliminary data.</text>
</comment>
<dbReference type="OrthoDB" id="1068471at2759"/>
<dbReference type="Gene3D" id="2.130.10.10">
    <property type="entry name" value="YVTN repeat-like/Quinoprotein amine dehydrogenase"/>
    <property type="match status" value="1"/>
</dbReference>
<evidence type="ECO:0000313" key="4">
    <source>
        <dbReference type="EMBL" id="PIL28021.1"/>
    </source>
</evidence>
<dbReference type="PROSITE" id="PS51257">
    <property type="entry name" value="PROKAR_LIPOPROTEIN"/>
    <property type="match status" value="1"/>
</dbReference>
<dbReference type="SMART" id="SM00320">
    <property type="entry name" value="WD40"/>
    <property type="match status" value="3"/>
</dbReference>
<dbReference type="GO" id="GO:1990234">
    <property type="term" value="C:transferase complex"/>
    <property type="evidence" value="ECO:0007669"/>
    <property type="project" value="UniProtKB-ARBA"/>
</dbReference>
<evidence type="ECO:0000256" key="3">
    <source>
        <dbReference type="PROSITE-ProRule" id="PRU00221"/>
    </source>
</evidence>
<dbReference type="Pfam" id="PF00400">
    <property type="entry name" value="WD40"/>
    <property type="match status" value="2"/>
</dbReference>
<dbReference type="Proteomes" id="UP000230002">
    <property type="component" value="Unassembled WGS sequence"/>
</dbReference>
<feature type="repeat" description="WD" evidence="3">
    <location>
        <begin position="189"/>
        <end position="224"/>
    </location>
</feature>